<evidence type="ECO:0000313" key="6">
    <source>
        <dbReference type="Proteomes" id="UP000298588"/>
    </source>
</evidence>
<accession>A0A4D7QQQ6</accession>
<dbReference type="CDD" id="cd19946">
    <property type="entry name" value="GlpA-like_Fer2_BFD-like"/>
    <property type="match status" value="1"/>
</dbReference>
<dbReference type="PRINTS" id="PR00411">
    <property type="entry name" value="PNDRDTASEI"/>
</dbReference>
<name>A0A4D7QQQ6_9HYPH</name>
<dbReference type="InterPro" id="IPR036188">
    <property type="entry name" value="FAD/NAD-bd_sf"/>
</dbReference>
<dbReference type="AlphaFoldDB" id="A0A4D7QQQ6"/>
<dbReference type="EMBL" id="CP039865">
    <property type="protein sequence ID" value="QCK87839.1"/>
    <property type="molecule type" value="Genomic_DNA"/>
</dbReference>
<dbReference type="InterPro" id="IPR017224">
    <property type="entry name" value="Opine_Oxase_asu/HCN_bsu"/>
</dbReference>
<dbReference type="KEGG" id="paqt:E8L99_19810"/>
<dbReference type="PANTHER" id="PTHR42949:SF3">
    <property type="entry name" value="ANAEROBIC GLYCEROL-3-PHOSPHATE DEHYDROGENASE SUBUNIT B"/>
    <property type="match status" value="1"/>
</dbReference>
<dbReference type="Proteomes" id="UP000298588">
    <property type="component" value="Chromosome"/>
</dbReference>
<dbReference type="PIRSF" id="PIRSF037495">
    <property type="entry name" value="Opine_OX_OoxA/HcnB"/>
    <property type="match status" value="1"/>
</dbReference>
<evidence type="ECO:0000256" key="1">
    <source>
        <dbReference type="ARBA" id="ARBA00023002"/>
    </source>
</evidence>
<evidence type="ECO:0000259" key="4">
    <source>
        <dbReference type="Pfam" id="PF17806"/>
    </source>
</evidence>
<dbReference type="Pfam" id="PF07992">
    <property type="entry name" value="Pyr_redox_2"/>
    <property type="match status" value="1"/>
</dbReference>
<dbReference type="InterPro" id="IPR041854">
    <property type="entry name" value="BFD-like_2Fe2S-bd_dom_sf"/>
</dbReference>
<dbReference type="Gene3D" id="3.50.50.60">
    <property type="entry name" value="FAD/NAD(P)-binding domain"/>
    <property type="match status" value="2"/>
</dbReference>
<proteinExistence type="predicted"/>
<evidence type="ECO:0000313" key="5">
    <source>
        <dbReference type="EMBL" id="QCK87839.1"/>
    </source>
</evidence>
<evidence type="ECO:0000256" key="2">
    <source>
        <dbReference type="SAM" id="MobiDB-lite"/>
    </source>
</evidence>
<keyword evidence="6" id="KW-1185">Reference proteome</keyword>
<gene>
    <name evidence="5" type="ORF">E8L99_19810</name>
</gene>
<dbReference type="InterPro" id="IPR041117">
    <property type="entry name" value="SoxA_A3"/>
</dbReference>
<dbReference type="Gene3D" id="1.10.10.1100">
    <property type="entry name" value="BFD-like [2Fe-2S]-binding domain"/>
    <property type="match status" value="1"/>
</dbReference>
<evidence type="ECO:0000259" key="3">
    <source>
        <dbReference type="Pfam" id="PF07992"/>
    </source>
</evidence>
<organism evidence="5 6">
    <name type="scientific">Phreatobacter aquaticus</name>
    <dbReference type="NCBI Taxonomy" id="2570229"/>
    <lineage>
        <taxon>Bacteria</taxon>
        <taxon>Pseudomonadati</taxon>
        <taxon>Pseudomonadota</taxon>
        <taxon>Alphaproteobacteria</taxon>
        <taxon>Hyphomicrobiales</taxon>
        <taxon>Phreatobacteraceae</taxon>
        <taxon>Phreatobacter</taxon>
    </lineage>
</organism>
<dbReference type="InterPro" id="IPR051691">
    <property type="entry name" value="Metab_Enz_Cyan_OpOx_G3PDH"/>
</dbReference>
<dbReference type="InterPro" id="IPR023753">
    <property type="entry name" value="FAD/NAD-binding_dom"/>
</dbReference>
<dbReference type="GO" id="GO:0016491">
    <property type="term" value="F:oxidoreductase activity"/>
    <property type="evidence" value="ECO:0007669"/>
    <property type="project" value="UniProtKB-KW"/>
</dbReference>
<dbReference type="SUPFAM" id="SSF51905">
    <property type="entry name" value="FAD/NAD(P)-binding domain"/>
    <property type="match status" value="1"/>
</dbReference>
<dbReference type="Pfam" id="PF17806">
    <property type="entry name" value="SO_alpha_A3"/>
    <property type="match status" value="1"/>
</dbReference>
<dbReference type="PRINTS" id="PR00368">
    <property type="entry name" value="FADPNR"/>
</dbReference>
<reference evidence="5 6" key="1">
    <citation type="submission" date="2019-04" db="EMBL/GenBank/DDBJ databases">
        <title>Phreatobacter aquaticus sp. nov.</title>
        <authorList>
            <person name="Choi A."/>
            <person name="Baek K."/>
        </authorList>
    </citation>
    <scope>NUCLEOTIDE SEQUENCE [LARGE SCALE GENOMIC DNA]</scope>
    <source>
        <strain evidence="5 6">NMCR1094</strain>
    </source>
</reference>
<dbReference type="OrthoDB" id="9801699at2"/>
<feature type="domain" description="SoxA A3" evidence="4">
    <location>
        <begin position="410"/>
        <end position="488"/>
    </location>
</feature>
<protein>
    <submittedName>
        <fullName evidence="5">FAD-dependent oxidoreductase</fullName>
    </submittedName>
</protein>
<keyword evidence="1" id="KW-0560">Oxidoreductase</keyword>
<sequence>MRRLGRWPHRPGLPDAGSRRHDSESRGNAEVTRQADLLVLGAGPAGTEAALAASEAGLDVVLIDEQADAGGQGWRAPLSGLTLPRKGPDAEAGDALRARLAASRVDRRFGRRVWSIGGAFRLDAAGPDGPEAYQAPRLIAATGAHERVVPFPGWTLPGVIGLAGATVLLKAQAVLPGRRVVVAGSGPLLFAVAAGIIAKGGEVAAIVDMDNRLAWAKRLPGLARRFDLLKEGLGWTWSILGARVPFLAGYGVRRATGETELSSVIVGPVDANGAPADGTERSFDCDALAVGHGLVPGGEVPKILRADHFYDRLRGGFIPELDPFGRTTIENLYACGDGTGIRGARPSAAAGRLAGLAAAYDAERLDERTFDALAALSLKALADYRPFADTVAAAMALRPAQVAAITPETIVCRCEDVTRAEIDAAVDAGAGDINQMKHFTRCGMGPCQGRMCGDVAAELVAQRRGVPRDEVGFWTQRVPLRPVPFDTMIGTFDYADIPIPPPAPL</sequence>
<feature type="domain" description="FAD/NAD(P)-binding" evidence="3">
    <location>
        <begin position="36"/>
        <end position="340"/>
    </location>
</feature>
<dbReference type="PANTHER" id="PTHR42949">
    <property type="entry name" value="ANAEROBIC GLYCEROL-3-PHOSPHATE DEHYDROGENASE SUBUNIT B"/>
    <property type="match status" value="1"/>
</dbReference>
<feature type="compositionally biased region" description="Basic and acidic residues" evidence="2">
    <location>
        <begin position="17"/>
        <end position="27"/>
    </location>
</feature>
<feature type="region of interest" description="Disordered" evidence="2">
    <location>
        <begin position="1"/>
        <end position="30"/>
    </location>
</feature>